<evidence type="ECO:0000256" key="2">
    <source>
        <dbReference type="PROSITE-ProRule" id="PRU00302"/>
    </source>
</evidence>
<dbReference type="EMBL" id="JAIWYP010000013">
    <property type="protein sequence ID" value="KAH3718954.1"/>
    <property type="molecule type" value="Genomic_DNA"/>
</dbReference>
<evidence type="ECO:0000313" key="6">
    <source>
        <dbReference type="EMBL" id="KAH3718954.1"/>
    </source>
</evidence>
<reference evidence="6" key="1">
    <citation type="journal article" date="2019" name="bioRxiv">
        <title>The Genome of the Zebra Mussel, Dreissena polymorpha: A Resource for Invasive Species Research.</title>
        <authorList>
            <person name="McCartney M.A."/>
            <person name="Auch B."/>
            <person name="Kono T."/>
            <person name="Mallez S."/>
            <person name="Zhang Y."/>
            <person name="Obille A."/>
            <person name="Becker A."/>
            <person name="Abrahante J.E."/>
            <person name="Garbe J."/>
            <person name="Badalamenti J.P."/>
            <person name="Herman A."/>
            <person name="Mangelson H."/>
            <person name="Liachko I."/>
            <person name="Sullivan S."/>
            <person name="Sone E.D."/>
            <person name="Koren S."/>
            <person name="Silverstein K.A.T."/>
            <person name="Beckman K.B."/>
            <person name="Gohl D.M."/>
        </authorList>
    </citation>
    <scope>NUCLEOTIDE SEQUENCE</scope>
    <source>
        <strain evidence="6">Duluth1</strain>
        <tissue evidence="6">Whole animal</tissue>
    </source>
</reference>
<feature type="domain" description="Sushi" evidence="5">
    <location>
        <begin position="88"/>
        <end position="147"/>
    </location>
</feature>
<keyword evidence="4" id="KW-0472">Membrane</keyword>
<gene>
    <name evidence="6" type="ORF">DPMN_061781</name>
</gene>
<comment type="caution">
    <text evidence="2">Lacks conserved residue(s) required for the propagation of feature annotation.</text>
</comment>
<proteinExistence type="predicted"/>
<keyword evidence="4" id="KW-0812">Transmembrane</keyword>
<reference evidence="6" key="2">
    <citation type="submission" date="2020-11" db="EMBL/GenBank/DDBJ databases">
        <authorList>
            <person name="McCartney M.A."/>
            <person name="Auch B."/>
            <person name="Kono T."/>
            <person name="Mallez S."/>
            <person name="Becker A."/>
            <person name="Gohl D.M."/>
            <person name="Silverstein K.A.T."/>
            <person name="Koren S."/>
            <person name="Bechman K.B."/>
            <person name="Herman A."/>
            <person name="Abrahante J.E."/>
            <person name="Garbe J."/>
        </authorList>
    </citation>
    <scope>NUCLEOTIDE SEQUENCE</scope>
    <source>
        <strain evidence="6">Duluth1</strain>
        <tissue evidence="6">Whole animal</tissue>
    </source>
</reference>
<dbReference type="PROSITE" id="PS50923">
    <property type="entry name" value="SUSHI"/>
    <property type="match status" value="1"/>
</dbReference>
<dbReference type="Pfam" id="PF00084">
    <property type="entry name" value="Sushi"/>
    <property type="match status" value="1"/>
</dbReference>
<keyword evidence="2" id="KW-0768">Sushi</keyword>
<feature type="disulfide bond" evidence="2">
    <location>
        <begin position="118"/>
        <end position="145"/>
    </location>
</feature>
<dbReference type="InterPro" id="IPR035976">
    <property type="entry name" value="Sushi/SCR/CCP_sf"/>
</dbReference>
<protein>
    <recommendedName>
        <fullName evidence="5">Sushi domain-containing protein</fullName>
    </recommendedName>
</protein>
<dbReference type="InterPro" id="IPR000436">
    <property type="entry name" value="Sushi_SCR_CCP_dom"/>
</dbReference>
<evidence type="ECO:0000259" key="5">
    <source>
        <dbReference type="PROSITE" id="PS50923"/>
    </source>
</evidence>
<dbReference type="Gene3D" id="2.10.70.10">
    <property type="entry name" value="Complement Module, domain 1"/>
    <property type="match status" value="1"/>
</dbReference>
<comment type="caution">
    <text evidence="6">The sequence shown here is derived from an EMBL/GenBank/DDBJ whole genome shotgun (WGS) entry which is preliminary data.</text>
</comment>
<feature type="compositionally biased region" description="Basic and acidic residues" evidence="3">
    <location>
        <begin position="342"/>
        <end position="351"/>
    </location>
</feature>
<dbReference type="CDD" id="cd00033">
    <property type="entry name" value="CCP"/>
    <property type="match status" value="1"/>
</dbReference>
<evidence type="ECO:0000313" key="7">
    <source>
        <dbReference type="Proteomes" id="UP000828390"/>
    </source>
</evidence>
<sequence length="385" mass="42731">MLKSVFLEFLYGVGRWGYMANRYAEPYSCYGDVCNEGSDAQFCDVVLRYCRTCDEVKDDCFSRLQTCNCSQFCSEHKLRQDIEKIRVGECQVPSPPEHGRYNVNTTWLPFGATLSVLCEAGYIVRNELPMRCGDFSTWTGSPQTCEGSQTDWNTSALFLLGGILFMSILINILCLVQKNRGICTFKRKKDKSRAGNELQPLVDQNQIASQAETNHHTHSQMTLPSAPPIHTGIDVEGNCINDKNKSAIDLDKGHLSNTPIHSIEETNGIKSSAHASDSNWPHEFTSKYPNYQEHDTKLTPPTSLDHQNCKTNVSVVVIMETPETTNKSLKKPDGAAKQPDNLSHDVSDQTDSKYITKSMGGSIPDASTKGPVTQPVDEGFGSWGN</sequence>
<keyword evidence="4" id="KW-1133">Transmembrane helix</keyword>
<name>A0A9D4HIQ1_DREPO</name>
<feature type="region of interest" description="Disordered" evidence="3">
    <location>
        <begin position="323"/>
        <end position="385"/>
    </location>
</feature>
<organism evidence="6 7">
    <name type="scientific">Dreissena polymorpha</name>
    <name type="common">Zebra mussel</name>
    <name type="synonym">Mytilus polymorpha</name>
    <dbReference type="NCBI Taxonomy" id="45954"/>
    <lineage>
        <taxon>Eukaryota</taxon>
        <taxon>Metazoa</taxon>
        <taxon>Spiralia</taxon>
        <taxon>Lophotrochozoa</taxon>
        <taxon>Mollusca</taxon>
        <taxon>Bivalvia</taxon>
        <taxon>Autobranchia</taxon>
        <taxon>Heteroconchia</taxon>
        <taxon>Euheterodonta</taxon>
        <taxon>Imparidentia</taxon>
        <taxon>Neoheterodontei</taxon>
        <taxon>Myida</taxon>
        <taxon>Dreissenoidea</taxon>
        <taxon>Dreissenidae</taxon>
        <taxon>Dreissena</taxon>
    </lineage>
</organism>
<evidence type="ECO:0000256" key="4">
    <source>
        <dbReference type="SAM" id="Phobius"/>
    </source>
</evidence>
<accession>A0A9D4HIQ1</accession>
<keyword evidence="7" id="KW-1185">Reference proteome</keyword>
<dbReference type="Proteomes" id="UP000828390">
    <property type="component" value="Unassembled WGS sequence"/>
</dbReference>
<dbReference type="SUPFAM" id="SSF57535">
    <property type="entry name" value="Complement control module/SCR domain"/>
    <property type="match status" value="1"/>
</dbReference>
<dbReference type="AlphaFoldDB" id="A0A9D4HIQ1"/>
<keyword evidence="1 2" id="KW-1015">Disulfide bond</keyword>
<evidence type="ECO:0000256" key="1">
    <source>
        <dbReference type="ARBA" id="ARBA00023157"/>
    </source>
</evidence>
<evidence type="ECO:0000256" key="3">
    <source>
        <dbReference type="SAM" id="MobiDB-lite"/>
    </source>
</evidence>
<dbReference type="SMART" id="SM00032">
    <property type="entry name" value="CCP"/>
    <property type="match status" value="1"/>
</dbReference>
<feature type="transmembrane region" description="Helical" evidence="4">
    <location>
        <begin position="156"/>
        <end position="176"/>
    </location>
</feature>